<dbReference type="Gene3D" id="3.90.640.10">
    <property type="entry name" value="Actin, Chain A, domain 4"/>
    <property type="match status" value="1"/>
</dbReference>
<accession>A0A9W4WK81</accession>
<comment type="caution">
    <text evidence="2">The sequence shown here is derived from an EMBL/GenBank/DDBJ whole genome shotgun (WGS) entry which is preliminary data.</text>
</comment>
<proteinExistence type="predicted"/>
<dbReference type="EMBL" id="CAMKVN010000416">
    <property type="protein sequence ID" value="CAI2167707.1"/>
    <property type="molecule type" value="Genomic_DNA"/>
</dbReference>
<organism evidence="2 3">
    <name type="scientific">Funneliformis geosporum</name>
    <dbReference type="NCBI Taxonomy" id="1117311"/>
    <lineage>
        <taxon>Eukaryota</taxon>
        <taxon>Fungi</taxon>
        <taxon>Fungi incertae sedis</taxon>
        <taxon>Mucoromycota</taxon>
        <taxon>Glomeromycotina</taxon>
        <taxon>Glomeromycetes</taxon>
        <taxon>Glomerales</taxon>
        <taxon>Glomeraceae</taxon>
        <taxon>Funneliformis</taxon>
    </lineage>
</organism>
<reference evidence="2" key="1">
    <citation type="submission" date="2022-08" db="EMBL/GenBank/DDBJ databases">
        <authorList>
            <person name="Kallberg Y."/>
            <person name="Tangrot J."/>
            <person name="Rosling A."/>
        </authorList>
    </citation>
    <scope>NUCLEOTIDE SEQUENCE</scope>
    <source>
        <strain evidence="2">Wild A</strain>
    </source>
</reference>
<dbReference type="SUPFAM" id="SSF53067">
    <property type="entry name" value="Actin-like ATPase domain"/>
    <property type="match status" value="2"/>
</dbReference>
<dbReference type="AlphaFoldDB" id="A0A9W4WK81"/>
<dbReference type="PANTHER" id="PTHR14187">
    <property type="entry name" value="ALPHA KINASE/ELONGATION FACTOR 2 KINASE"/>
    <property type="match status" value="1"/>
</dbReference>
<evidence type="ECO:0000313" key="3">
    <source>
        <dbReference type="Proteomes" id="UP001153678"/>
    </source>
</evidence>
<evidence type="ECO:0000313" key="2">
    <source>
        <dbReference type="EMBL" id="CAI2167707.1"/>
    </source>
</evidence>
<evidence type="ECO:0000256" key="1">
    <source>
        <dbReference type="SAM" id="MobiDB-lite"/>
    </source>
</evidence>
<dbReference type="OrthoDB" id="2963168at2759"/>
<sequence length="648" mass="74003">MESQIHTFEYEPAIIEDLRVVVGVDFGTTFSGFAYAYIQDNKTKPNIVVNEEWGNFKNTNKINTVLQYDESYGEVVTWGADALSSEPSRRKRHNNKLPRPVEYFKFYLGDVPENKKPKLPSELKFEKAITDYLHQMEKIEDHWPGIDFYNNIRLVFTVPAEFSENSKTIMRRCIYDAGLIKSIGTLNLQFTTEPEAAAIHCMNRLKELKLTTGATYLVVDCGGGTVDLTVRRLLSDDRLAETTERTGDYCGGTYVDDEFLKFLESRVGKSAMNKLKEKHYGQINYLVHKYFCSVIKIPFTGERSKFKGIELDIQKKCPALMQYVTGSEREQLSDEDEWIIDLDFDTVKSFFDPVINKILRLIDMQLSKCSNCSVMFLVGGFSESKYVQNKVKEKFGNDLIIAIPPSPAAAIVSGACEYGLDMKTVTSRVLKWTYGVQVYAKWETGDPPSRKTSEGRIYKFFLMARKGIEVDVNEEFSESMVPVYPNQTSIMFEFFYTTKYNASYCDEPEMKMLGNFSVDLPDTHLGLKRSVLISLRFASMESTVATAKNVTNDHFVQTHLPNSLFPANVYRCCPSEASTRLAQNKQMWLYIKNMFHDRLANINNHQQQSHADTPSSSNAQKRSIVDLDETPEPCIPTKHKGKDKTICF</sequence>
<gene>
    <name evidence="2" type="ORF">FWILDA_LOCUS3214</name>
</gene>
<dbReference type="Proteomes" id="UP001153678">
    <property type="component" value="Unassembled WGS sequence"/>
</dbReference>
<dbReference type="InterPro" id="IPR043129">
    <property type="entry name" value="ATPase_NBD"/>
</dbReference>
<protein>
    <submittedName>
        <fullName evidence="2">2765_t:CDS:1</fullName>
    </submittedName>
</protein>
<keyword evidence="3" id="KW-1185">Reference proteome</keyword>
<dbReference type="PANTHER" id="PTHR14187:SF5">
    <property type="entry name" value="HEAT SHOCK 70 KDA PROTEIN 12A"/>
    <property type="match status" value="1"/>
</dbReference>
<dbReference type="CDD" id="cd10229">
    <property type="entry name" value="ASKHA_NBD_HSP70_HSPA12"/>
    <property type="match status" value="1"/>
</dbReference>
<dbReference type="Gene3D" id="3.30.420.40">
    <property type="match status" value="2"/>
</dbReference>
<feature type="region of interest" description="Disordered" evidence="1">
    <location>
        <begin position="626"/>
        <end position="648"/>
    </location>
</feature>
<name>A0A9W4WK81_9GLOM</name>